<dbReference type="InterPro" id="IPR036770">
    <property type="entry name" value="Ankyrin_rpt-contain_sf"/>
</dbReference>
<evidence type="ECO:0000313" key="4">
    <source>
        <dbReference type="Proteomes" id="UP000618733"/>
    </source>
</evidence>
<dbReference type="PROSITE" id="PS50297">
    <property type="entry name" value="ANK_REP_REGION"/>
    <property type="match status" value="1"/>
</dbReference>
<reference evidence="3" key="1">
    <citation type="submission" date="2020-12" db="EMBL/GenBank/DDBJ databases">
        <title>Leucobacter sp. CAS2, isolated from Chromium sludge.</title>
        <authorList>
            <person name="Xu Z."/>
        </authorList>
    </citation>
    <scope>NUCLEOTIDE SEQUENCE</scope>
    <source>
        <strain evidence="3">CSA2</strain>
    </source>
</reference>
<dbReference type="InterPro" id="IPR051553">
    <property type="entry name" value="Ran_GTPase-activating"/>
</dbReference>
<dbReference type="Gene3D" id="2.130.10.30">
    <property type="entry name" value="Regulator of chromosome condensation 1/beta-lactamase-inhibitor protein II"/>
    <property type="match status" value="2"/>
</dbReference>
<dbReference type="AlphaFoldDB" id="A0A934QC96"/>
<organism evidence="3 4">
    <name type="scientific">Leucobacter edaphi</name>
    <dbReference type="NCBI Taxonomy" id="2796472"/>
    <lineage>
        <taxon>Bacteria</taxon>
        <taxon>Bacillati</taxon>
        <taxon>Actinomycetota</taxon>
        <taxon>Actinomycetes</taxon>
        <taxon>Micrococcales</taxon>
        <taxon>Microbacteriaceae</taxon>
        <taxon>Leucobacter</taxon>
    </lineage>
</organism>
<dbReference type="EMBL" id="JAEHOI010000006">
    <property type="protein sequence ID" value="MBK0421994.1"/>
    <property type="molecule type" value="Genomic_DNA"/>
</dbReference>
<proteinExistence type="predicted"/>
<dbReference type="InterPro" id="IPR000408">
    <property type="entry name" value="Reg_chr_condens"/>
</dbReference>
<evidence type="ECO:0000256" key="2">
    <source>
        <dbReference type="SAM" id="MobiDB-lite"/>
    </source>
</evidence>
<dbReference type="GO" id="GO:0005085">
    <property type="term" value="F:guanyl-nucleotide exchange factor activity"/>
    <property type="evidence" value="ECO:0007669"/>
    <property type="project" value="TreeGrafter"/>
</dbReference>
<dbReference type="SUPFAM" id="SSF48403">
    <property type="entry name" value="Ankyrin repeat"/>
    <property type="match status" value="1"/>
</dbReference>
<gene>
    <name evidence="3" type="ORF">JD292_07895</name>
</gene>
<dbReference type="InterPro" id="IPR009091">
    <property type="entry name" value="RCC1/BLIP-II"/>
</dbReference>
<evidence type="ECO:0000256" key="1">
    <source>
        <dbReference type="PROSITE-ProRule" id="PRU00023"/>
    </source>
</evidence>
<dbReference type="SUPFAM" id="SSF50985">
    <property type="entry name" value="RCC1/BLIP-II"/>
    <property type="match status" value="1"/>
</dbReference>
<dbReference type="GO" id="GO:0005737">
    <property type="term" value="C:cytoplasm"/>
    <property type="evidence" value="ECO:0007669"/>
    <property type="project" value="TreeGrafter"/>
</dbReference>
<feature type="repeat" description="ANK" evidence="1">
    <location>
        <begin position="601"/>
        <end position="633"/>
    </location>
</feature>
<dbReference type="PROSITE" id="PS50088">
    <property type="entry name" value="ANK_REPEAT"/>
    <property type="match status" value="1"/>
</dbReference>
<feature type="region of interest" description="Disordered" evidence="2">
    <location>
        <begin position="118"/>
        <end position="163"/>
    </location>
</feature>
<dbReference type="SMART" id="SM00248">
    <property type="entry name" value="ANK"/>
    <property type="match status" value="3"/>
</dbReference>
<evidence type="ECO:0000313" key="3">
    <source>
        <dbReference type="EMBL" id="MBK0421994.1"/>
    </source>
</evidence>
<keyword evidence="4" id="KW-1185">Reference proteome</keyword>
<dbReference type="InterPro" id="IPR002110">
    <property type="entry name" value="Ankyrin_rpt"/>
</dbReference>
<dbReference type="Pfam" id="PF00415">
    <property type="entry name" value="RCC1"/>
    <property type="match status" value="2"/>
</dbReference>
<name>A0A934QC96_9MICO</name>
<sequence>MPFTTDIVDLMNGVDQTLSHKTRANHFKNGIALGGHLWLQEGPQPELVFRAHGLFQRRYELRLSLSEVVSFVGGSGGAVAGSRWTLTLVDGTVEEFIVAGRTGLREALLSVHTNARNNAIPAGDPSDSPHARPDQSARPPAGTANSRVQPVETAPVPSQEDSELRLRTTITATPQLPGFKHLGVIGFSTALKRFAQAVPRSEWGYGLDVEGNVISWESRTALVSKSQGEVYEPVRLPARRLVIPAKVVQIAGSQNEILALTEHGDVWAWGENYFDEIGQEGRDKESPLQVTSLVGINALASTGSTHFAIGASGDVWSWGSQHGGRLGDGSEARRSAPALLPHLKGVSEIRCSEQQDGVVALTNTGAVLVWGYGWSFDGDKVARSVPTQLVGLPPIRALGEGQTAIDDDGRVWSWGEDLAVKQVPDLTGIVAVVHRRDWINNESTWHALKSDGRAYGWGCNNFGQIGDGTTIDRDHPVPVTGLDDIVALVVHGAEVYALTSTGTVYGWGGFPSERVVENHGNMEATHGPIPRRLPLPHFTEPRMQRWATLDLVSLGTNELRQSFFDLRDGRTPLMQCAAAGLDDEVAIMLTQSGSVDAVDSDGDSALFYAASRGRMRNVQLLLQAGANPNIHRRTGGNSALAQAAEMSVPSGGSSDHWQVALLLLRSGADPSDMYSRGIVPARHTDRGMLMIRQEHLRSYLAYDDIFPIRDLRGGLV</sequence>
<dbReference type="Gene3D" id="1.25.40.20">
    <property type="entry name" value="Ankyrin repeat-containing domain"/>
    <property type="match status" value="1"/>
</dbReference>
<keyword evidence="1" id="KW-0040">ANK repeat</keyword>
<dbReference type="PANTHER" id="PTHR45982:SF1">
    <property type="entry name" value="REGULATOR OF CHROMOSOME CONDENSATION"/>
    <property type="match status" value="1"/>
</dbReference>
<dbReference type="PANTHER" id="PTHR45982">
    <property type="entry name" value="REGULATOR OF CHROMOSOME CONDENSATION"/>
    <property type="match status" value="1"/>
</dbReference>
<dbReference type="PROSITE" id="PS50012">
    <property type="entry name" value="RCC1_3"/>
    <property type="match status" value="3"/>
</dbReference>
<dbReference type="Proteomes" id="UP000618733">
    <property type="component" value="Unassembled WGS sequence"/>
</dbReference>
<comment type="caution">
    <text evidence="3">The sequence shown here is derived from an EMBL/GenBank/DDBJ whole genome shotgun (WGS) entry which is preliminary data.</text>
</comment>
<accession>A0A934QC96</accession>
<dbReference type="RefSeq" id="WP_200132187.1">
    <property type="nucleotide sequence ID" value="NZ_JAEHOI010000006.1"/>
</dbReference>
<dbReference type="Pfam" id="PF12796">
    <property type="entry name" value="Ank_2"/>
    <property type="match status" value="1"/>
</dbReference>
<protein>
    <submittedName>
        <fullName evidence="3">Ankyrin repeat domain-containing protein</fullName>
    </submittedName>
</protein>